<reference evidence="2 3" key="1">
    <citation type="journal article" date="2017" name="Mol. Biol. Evol.">
        <title>The 4-celled Tetrabaena socialis nuclear genome reveals the essential components for genetic control of cell number at the origin of multicellularity in the volvocine lineage.</title>
        <authorList>
            <person name="Featherston J."/>
            <person name="Arakaki Y."/>
            <person name="Hanschen E.R."/>
            <person name="Ferris P.J."/>
            <person name="Michod R.E."/>
            <person name="Olson B.J.S.C."/>
            <person name="Nozaki H."/>
            <person name="Durand P.M."/>
        </authorList>
    </citation>
    <scope>NUCLEOTIDE SEQUENCE [LARGE SCALE GENOMIC DNA]</scope>
    <source>
        <strain evidence="2 3">NIES-571</strain>
    </source>
</reference>
<evidence type="ECO:0000256" key="1">
    <source>
        <dbReference type="SAM" id="Phobius"/>
    </source>
</evidence>
<keyword evidence="1" id="KW-0472">Membrane</keyword>
<dbReference type="EMBL" id="PGGS01000043">
    <property type="protein sequence ID" value="PNH10914.1"/>
    <property type="molecule type" value="Genomic_DNA"/>
</dbReference>
<sequence>MPSVTRDRGCLYYVPWLPSLCVCLCIASLGVWANYTRQGRNRTVDALADLDIEAKNLDRINPALIATAITFLVVAMVIYLMSLWRSFIEAAHDASGHPARGALAFLVISFMLNTVWGLMVMWLVLLLMANTVWAAVLYVTEKAIVQAMTDIDTFGPATWLPSRGLPCPGQCLDLTAFVFIDGQLQFSHTKRERELLMRIAAKAYSRA</sequence>
<evidence type="ECO:0000313" key="2">
    <source>
        <dbReference type="EMBL" id="PNH10914.1"/>
    </source>
</evidence>
<keyword evidence="1" id="KW-0812">Transmembrane</keyword>
<keyword evidence="3" id="KW-1185">Reference proteome</keyword>
<name>A0A2J8AEH2_9CHLO</name>
<feature type="transmembrane region" description="Helical" evidence="1">
    <location>
        <begin position="102"/>
        <end position="127"/>
    </location>
</feature>
<evidence type="ECO:0000313" key="3">
    <source>
        <dbReference type="Proteomes" id="UP000236333"/>
    </source>
</evidence>
<feature type="transmembrane region" description="Helical" evidence="1">
    <location>
        <begin position="63"/>
        <end position="82"/>
    </location>
</feature>
<dbReference type="OrthoDB" id="525883at2759"/>
<gene>
    <name evidence="2" type="ORF">TSOC_002319</name>
</gene>
<feature type="transmembrane region" description="Helical" evidence="1">
    <location>
        <begin position="12"/>
        <end position="33"/>
    </location>
</feature>
<organism evidence="2 3">
    <name type="scientific">Tetrabaena socialis</name>
    <dbReference type="NCBI Taxonomy" id="47790"/>
    <lineage>
        <taxon>Eukaryota</taxon>
        <taxon>Viridiplantae</taxon>
        <taxon>Chlorophyta</taxon>
        <taxon>core chlorophytes</taxon>
        <taxon>Chlorophyceae</taxon>
        <taxon>CS clade</taxon>
        <taxon>Chlamydomonadales</taxon>
        <taxon>Tetrabaenaceae</taxon>
        <taxon>Tetrabaena</taxon>
    </lineage>
</organism>
<protein>
    <submittedName>
        <fullName evidence="2">Uncharacterized protein</fullName>
    </submittedName>
</protein>
<keyword evidence="1" id="KW-1133">Transmembrane helix</keyword>
<proteinExistence type="predicted"/>
<dbReference type="Proteomes" id="UP000236333">
    <property type="component" value="Unassembled WGS sequence"/>
</dbReference>
<accession>A0A2J8AEH2</accession>
<comment type="caution">
    <text evidence="2">The sequence shown here is derived from an EMBL/GenBank/DDBJ whole genome shotgun (WGS) entry which is preliminary data.</text>
</comment>
<dbReference type="AlphaFoldDB" id="A0A2J8AEH2"/>